<sequence length="154" mass="16985">MSNLTIRPATRDDIATILALSIGGNAPGRVNIDDADEADNDTYQRAFDLIEQDPNNMFFIAELDGEKIGCMQINLLQGLAGRGRLRAQLEGVHIRADHRGQGLGGEMIEWAIAFAKSKGAGMVQLTSSKNRPEAHRFYERLGFDRSHEGFKLSL</sequence>
<dbReference type="InterPro" id="IPR050832">
    <property type="entry name" value="Bact_Acetyltransf"/>
</dbReference>
<dbReference type="PANTHER" id="PTHR43877:SF2">
    <property type="entry name" value="AMINOALKYLPHOSPHONATE N-ACETYLTRANSFERASE-RELATED"/>
    <property type="match status" value="1"/>
</dbReference>
<dbReference type="Proteomes" id="UP000258927">
    <property type="component" value="Chromosome"/>
</dbReference>
<protein>
    <submittedName>
        <fullName evidence="4">Protein PhnO</fullName>
    </submittedName>
</protein>
<keyword evidence="5" id="KW-1185">Reference proteome</keyword>
<dbReference type="GO" id="GO:0016747">
    <property type="term" value="F:acyltransferase activity, transferring groups other than amino-acyl groups"/>
    <property type="evidence" value="ECO:0007669"/>
    <property type="project" value="InterPro"/>
</dbReference>
<dbReference type="KEGG" id="mmyr:MXMO3_01326"/>
<feature type="domain" description="N-acetyltransferase" evidence="3">
    <location>
        <begin position="4"/>
        <end position="154"/>
    </location>
</feature>
<dbReference type="InterPro" id="IPR000182">
    <property type="entry name" value="GNAT_dom"/>
</dbReference>
<reference evidence="4 5" key="1">
    <citation type="submission" date="2017-05" db="EMBL/GenBank/DDBJ databases">
        <title>Genome Analysis of Maritalea myrionectae HL2708#5.</title>
        <authorList>
            <consortium name="Cotde Inc.-PKNU"/>
            <person name="Jang D."/>
            <person name="Oh H.-M."/>
        </authorList>
    </citation>
    <scope>NUCLEOTIDE SEQUENCE [LARGE SCALE GENOMIC DNA]</scope>
    <source>
        <strain evidence="4 5">HL2708#5</strain>
    </source>
</reference>
<dbReference type="AlphaFoldDB" id="A0A2R4MCV2"/>
<evidence type="ECO:0000313" key="5">
    <source>
        <dbReference type="Proteomes" id="UP000258927"/>
    </source>
</evidence>
<dbReference type="CDD" id="cd04301">
    <property type="entry name" value="NAT_SF"/>
    <property type="match status" value="1"/>
</dbReference>
<organism evidence="4 5">
    <name type="scientific">Maritalea myrionectae</name>
    <dbReference type="NCBI Taxonomy" id="454601"/>
    <lineage>
        <taxon>Bacteria</taxon>
        <taxon>Pseudomonadati</taxon>
        <taxon>Pseudomonadota</taxon>
        <taxon>Alphaproteobacteria</taxon>
        <taxon>Hyphomicrobiales</taxon>
        <taxon>Devosiaceae</taxon>
        <taxon>Maritalea</taxon>
    </lineage>
</organism>
<dbReference type="STRING" id="1122213.GCA_000423365_01470"/>
<dbReference type="PROSITE" id="PS51186">
    <property type="entry name" value="GNAT"/>
    <property type="match status" value="1"/>
</dbReference>
<evidence type="ECO:0000256" key="1">
    <source>
        <dbReference type="ARBA" id="ARBA00022679"/>
    </source>
</evidence>
<dbReference type="SUPFAM" id="SSF55729">
    <property type="entry name" value="Acyl-CoA N-acyltransferases (Nat)"/>
    <property type="match status" value="1"/>
</dbReference>
<dbReference type="Pfam" id="PF00583">
    <property type="entry name" value="Acetyltransf_1"/>
    <property type="match status" value="1"/>
</dbReference>
<dbReference type="PANTHER" id="PTHR43877">
    <property type="entry name" value="AMINOALKYLPHOSPHONATE N-ACETYLTRANSFERASE-RELATED-RELATED"/>
    <property type="match status" value="1"/>
</dbReference>
<dbReference type="EMBL" id="CP021330">
    <property type="protein sequence ID" value="AVX03857.1"/>
    <property type="molecule type" value="Genomic_DNA"/>
</dbReference>
<gene>
    <name evidence="4" type="ORF">MXMO3_01326</name>
</gene>
<keyword evidence="1" id="KW-0808">Transferase</keyword>
<evidence type="ECO:0000259" key="3">
    <source>
        <dbReference type="PROSITE" id="PS51186"/>
    </source>
</evidence>
<keyword evidence="2" id="KW-0012">Acyltransferase</keyword>
<dbReference type="InterPro" id="IPR016181">
    <property type="entry name" value="Acyl_CoA_acyltransferase"/>
</dbReference>
<proteinExistence type="predicted"/>
<dbReference type="RefSeq" id="WP_117395346.1">
    <property type="nucleotide sequence ID" value="NZ_CP021330.1"/>
</dbReference>
<evidence type="ECO:0000313" key="4">
    <source>
        <dbReference type="EMBL" id="AVX03857.1"/>
    </source>
</evidence>
<name>A0A2R4MCV2_9HYPH</name>
<dbReference type="Gene3D" id="3.40.630.30">
    <property type="match status" value="1"/>
</dbReference>
<evidence type="ECO:0000256" key="2">
    <source>
        <dbReference type="ARBA" id="ARBA00023315"/>
    </source>
</evidence>
<accession>A0A2R4MCV2</accession>